<evidence type="ECO:0000256" key="1">
    <source>
        <dbReference type="SAM" id="Phobius"/>
    </source>
</evidence>
<dbReference type="RefSeq" id="WP_174138278.1">
    <property type="nucleotide sequence ID" value="NZ_JABUFE010000006.1"/>
</dbReference>
<dbReference type="Proteomes" id="UP000777935">
    <property type="component" value="Unassembled WGS sequence"/>
</dbReference>
<keyword evidence="1" id="KW-0472">Membrane</keyword>
<gene>
    <name evidence="2" type="ORF">HRQ87_11045</name>
</gene>
<dbReference type="EMBL" id="JABUFE010000006">
    <property type="protein sequence ID" value="NSX55338.1"/>
    <property type="molecule type" value="Genomic_DNA"/>
</dbReference>
<evidence type="ECO:0000313" key="2">
    <source>
        <dbReference type="EMBL" id="NSX55338.1"/>
    </source>
</evidence>
<sequence length="58" mass="5940">MKRTALLSAVATGAFCGPFALIVDTLSDGLGALEILAAGAISGFLGSLFAHFILWKKS</sequence>
<accession>A0ABX2IR37</accession>
<evidence type="ECO:0000313" key="3">
    <source>
        <dbReference type="Proteomes" id="UP000777935"/>
    </source>
</evidence>
<keyword evidence="1" id="KW-1133">Transmembrane helix</keyword>
<proteinExistence type="predicted"/>
<name>A0ABX2IR37_9RHOB</name>
<protein>
    <submittedName>
        <fullName evidence="2">Uncharacterized protein</fullName>
    </submittedName>
</protein>
<comment type="caution">
    <text evidence="2">The sequence shown here is derived from an EMBL/GenBank/DDBJ whole genome shotgun (WGS) entry which is preliminary data.</text>
</comment>
<keyword evidence="1" id="KW-0812">Transmembrane</keyword>
<organism evidence="2 3">
    <name type="scientific">Parasulfitobacter algicola</name>
    <dbReference type="NCBI Taxonomy" id="2614809"/>
    <lineage>
        <taxon>Bacteria</taxon>
        <taxon>Pseudomonadati</taxon>
        <taxon>Pseudomonadota</taxon>
        <taxon>Alphaproteobacteria</taxon>
        <taxon>Rhodobacterales</taxon>
        <taxon>Roseobacteraceae</taxon>
        <taxon>Parasulfitobacter</taxon>
    </lineage>
</organism>
<keyword evidence="3" id="KW-1185">Reference proteome</keyword>
<feature type="transmembrane region" description="Helical" evidence="1">
    <location>
        <begin position="32"/>
        <end position="55"/>
    </location>
</feature>
<reference evidence="2 3" key="1">
    <citation type="submission" date="2020-06" db="EMBL/GenBank/DDBJ databases">
        <title>Sulfitobacter algicola sp. nov., isolated from green algae.</title>
        <authorList>
            <person name="Wang C."/>
        </authorList>
    </citation>
    <scope>NUCLEOTIDE SEQUENCE [LARGE SCALE GENOMIC DNA]</scope>
    <source>
        <strain evidence="2 3">1151</strain>
    </source>
</reference>